<proteinExistence type="predicted"/>
<feature type="region of interest" description="Disordered" evidence="1">
    <location>
        <begin position="61"/>
        <end position="86"/>
    </location>
</feature>
<reference evidence="2" key="1">
    <citation type="submission" date="2023-10" db="EMBL/GenBank/DDBJ databases">
        <authorList>
            <person name="Chen Y."/>
            <person name="Shah S."/>
            <person name="Dougan E. K."/>
            <person name="Thang M."/>
            <person name="Chan C."/>
        </authorList>
    </citation>
    <scope>NUCLEOTIDE SEQUENCE [LARGE SCALE GENOMIC DNA]</scope>
</reference>
<comment type="caution">
    <text evidence="2">The sequence shown here is derived from an EMBL/GenBank/DDBJ whole genome shotgun (WGS) entry which is preliminary data.</text>
</comment>
<evidence type="ECO:0000256" key="1">
    <source>
        <dbReference type="SAM" id="MobiDB-lite"/>
    </source>
</evidence>
<organism evidence="2 3">
    <name type="scientific">Prorocentrum cordatum</name>
    <dbReference type="NCBI Taxonomy" id="2364126"/>
    <lineage>
        <taxon>Eukaryota</taxon>
        <taxon>Sar</taxon>
        <taxon>Alveolata</taxon>
        <taxon>Dinophyceae</taxon>
        <taxon>Prorocentrales</taxon>
        <taxon>Prorocentraceae</taxon>
        <taxon>Prorocentrum</taxon>
    </lineage>
</organism>
<keyword evidence="3" id="KW-1185">Reference proteome</keyword>
<evidence type="ECO:0000313" key="2">
    <source>
        <dbReference type="EMBL" id="CAK0793294.1"/>
    </source>
</evidence>
<name>A0ABN9PKD0_9DINO</name>
<feature type="compositionally biased region" description="Basic and acidic residues" evidence="1">
    <location>
        <begin position="301"/>
        <end position="320"/>
    </location>
</feature>
<accession>A0ABN9PKD0</accession>
<dbReference type="Proteomes" id="UP001189429">
    <property type="component" value="Unassembled WGS sequence"/>
</dbReference>
<evidence type="ECO:0000313" key="3">
    <source>
        <dbReference type="Proteomes" id="UP001189429"/>
    </source>
</evidence>
<gene>
    <name evidence="2" type="ORF">PCOR1329_LOCUS3634</name>
</gene>
<sequence>MIGRRTPVVSPPLGARTSWSTSPAFCRASTAWGQLTPRDETLLEQSVSECRADSVDRRLASLAAPGGRPPPGALRSPGGGGSSADPRRTCVELRQVMFTKPFVPLSARRPVLHAGQDGLQQRLARAGGGAARRPVLQVQGGHHIRRGERFRHKLLLRALVDGPGRDGAFRRRAVARLREVRAEVSPEGSERLPGFLHLRAQAQLPIRGPGDGGLPLWPLGGPGAAGGRLRRGLRRGVHARGAHGSGFRARGRGRAAGPPASGPRPPRGRASEDGAAGTVRPRPGRRGRAASRPGAAGVLRPRADPDSRGGVRRRGPEGARRGVPRVAGAVPAGGRLAGG</sequence>
<protein>
    <submittedName>
        <fullName evidence="2">Uncharacterized protein</fullName>
    </submittedName>
</protein>
<dbReference type="EMBL" id="CAUYUJ010000935">
    <property type="protein sequence ID" value="CAK0793294.1"/>
    <property type="molecule type" value="Genomic_DNA"/>
</dbReference>
<feature type="region of interest" description="Disordered" evidence="1">
    <location>
        <begin position="239"/>
        <end position="339"/>
    </location>
</feature>